<dbReference type="Proteomes" id="UP000322454">
    <property type="component" value="Unassembled WGS sequence"/>
</dbReference>
<evidence type="ECO:0000259" key="6">
    <source>
        <dbReference type="Pfam" id="PF12696"/>
    </source>
</evidence>
<dbReference type="SUPFAM" id="SSF52540">
    <property type="entry name" value="P-loop containing nucleoside triphosphate hydrolases"/>
    <property type="match status" value="1"/>
</dbReference>
<dbReference type="InterPro" id="IPR051539">
    <property type="entry name" value="T4SS-coupling_protein"/>
</dbReference>
<keyword evidence="3" id="KW-0812">Transmembrane</keyword>
<dbReference type="GO" id="GO:0005886">
    <property type="term" value="C:plasma membrane"/>
    <property type="evidence" value="ECO:0007669"/>
    <property type="project" value="UniProtKB-SubCell"/>
</dbReference>
<dbReference type="Pfam" id="PF12696">
    <property type="entry name" value="TraG-D_C"/>
    <property type="match status" value="1"/>
</dbReference>
<name>A0A520XGC4_9DELT</name>
<dbReference type="EMBL" id="SHMQ01000002">
    <property type="protein sequence ID" value="RZV40248.1"/>
    <property type="molecule type" value="Genomic_DNA"/>
</dbReference>
<evidence type="ECO:0000256" key="5">
    <source>
        <dbReference type="ARBA" id="ARBA00023136"/>
    </source>
</evidence>
<evidence type="ECO:0000313" key="7">
    <source>
        <dbReference type="EMBL" id="RZV40248.1"/>
    </source>
</evidence>
<keyword evidence="5" id="KW-0472">Membrane</keyword>
<keyword evidence="2" id="KW-1003">Cell membrane</keyword>
<proteinExistence type="predicted"/>
<dbReference type="InterPro" id="IPR027417">
    <property type="entry name" value="P-loop_NTPase"/>
</dbReference>
<dbReference type="Gene3D" id="3.40.50.300">
    <property type="entry name" value="P-loop containing nucleotide triphosphate hydrolases"/>
    <property type="match status" value="1"/>
</dbReference>
<evidence type="ECO:0000313" key="8">
    <source>
        <dbReference type="Proteomes" id="UP000322454"/>
    </source>
</evidence>
<evidence type="ECO:0000256" key="3">
    <source>
        <dbReference type="ARBA" id="ARBA00022692"/>
    </source>
</evidence>
<gene>
    <name evidence="7" type="ORF">EVJ48_01780</name>
</gene>
<reference evidence="7 8" key="1">
    <citation type="submission" date="2019-01" db="EMBL/GenBank/DDBJ databases">
        <title>Insights into ecological role of a new deltaproteobacterial order Candidatus Sinidesulfobacterales (Sva0485) by metagenomics and metatranscriptomics.</title>
        <authorList>
            <person name="Tan S."/>
            <person name="Liu J."/>
            <person name="Fang Y."/>
            <person name="Hedlund B."/>
            <person name="Lian Z.-H."/>
            <person name="Huang L.-Y."/>
            <person name="Li J.-T."/>
            <person name="Huang L.-N."/>
            <person name="Li W.-J."/>
            <person name="Jiang H.-C."/>
            <person name="Dong H.-L."/>
            <person name="Shu W.-S."/>
        </authorList>
    </citation>
    <scope>NUCLEOTIDE SEQUENCE [LARGE SCALE GENOMIC DNA]</scope>
    <source>
        <strain evidence="7">AP4</strain>
    </source>
</reference>
<dbReference type="InterPro" id="IPR032689">
    <property type="entry name" value="TraG-D_C"/>
</dbReference>
<organism evidence="7 8">
    <name type="scientific">Candidatus Acidulodesulfobacterium acidiphilum</name>
    <dbReference type="NCBI Taxonomy" id="2597224"/>
    <lineage>
        <taxon>Bacteria</taxon>
        <taxon>Deltaproteobacteria</taxon>
        <taxon>Candidatus Acidulodesulfobacterales</taxon>
        <taxon>Candidatus Acidulodesulfobacterium</taxon>
    </lineage>
</organism>
<comment type="caution">
    <text evidence="7">The sequence shown here is derived from an EMBL/GenBank/DDBJ whole genome shotgun (WGS) entry which is preliminary data.</text>
</comment>
<evidence type="ECO:0000256" key="2">
    <source>
        <dbReference type="ARBA" id="ARBA00022475"/>
    </source>
</evidence>
<accession>A0A520XGC4</accession>
<feature type="domain" description="TraD/TraG TraM recognition site" evidence="6">
    <location>
        <begin position="260"/>
        <end position="372"/>
    </location>
</feature>
<evidence type="ECO:0000256" key="1">
    <source>
        <dbReference type="ARBA" id="ARBA00004651"/>
    </source>
</evidence>
<dbReference type="PANTHER" id="PTHR37937:SF1">
    <property type="entry name" value="CONJUGATIVE TRANSFER: DNA TRANSPORT"/>
    <property type="match status" value="1"/>
</dbReference>
<dbReference type="AlphaFoldDB" id="A0A520XGC4"/>
<sequence length="405" mass="46590">MDILNNKKQSDNMQKKSLPVFALIKDMTKEDDSPVIKIPFPDAHMIAFGITGSGKTESVLLPLWINKKNITVIDGKGDENAKMVARIYKPEANFYDMKSKINLLKGLKKDEILEMLKNSLYPKVISTEETFYQNFAVQALSFAIDYIENITFEKLFLSLFRDEMKRLYDTYKSYLSKPEELILSGIVNNSDYASLISNFLNKLQPFALAKNLNYEDAENIDIKADNWFSLRNIETENAFGRMTIEYIRLVKPRQRDFLMTFAIDEFSDLMFSYFSKIIKEIRGFGIEIALLTQSFSDADRFDPTLLDIILNNARNKIIFAQDGLRNEDISRLFGYKIEEVKSRTMETHGTTMVSSGQVKDWLVQPSAISALKPGNAIGKILIRQDLTKCIMKFQHINMEEALRNV</sequence>
<dbReference type="PANTHER" id="PTHR37937">
    <property type="entry name" value="CONJUGATIVE TRANSFER: DNA TRANSPORT"/>
    <property type="match status" value="1"/>
</dbReference>
<evidence type="ECO:0000256" key="4">
    <source>
        <dbReference type="ARBA" id="ARBA00022989"/>
    </source>
</evidence>
<protein>
    <recommendedName>
        <fullName evidence="6">TraD/TraG TraM recognition site domain-containing protein</fullName>
    </recommendedName>
</protein>
<keyword evidence="4" id="KW-1133">Transmembrane helix</keyword>
<comment type="subcellular location">
    <subcellularLocation>
        <location evidence="1">Cell membrane</location>
        <topology evidence="1">Multi-pass membrane protein</topology>
    </subcellularLocation>
</comment>
<dbReference type="CDD" id="cd01127">
    <property type="entry name" value="TrwB_TraG_TraD_VirD4"/>
    <property type="match status" value="1"/>
</dbReference>